<feature type="compositionally biased region" description="Basic and acidic residues" evidence="1">
    <location>
        <begin position="68"/>
        <end position="77"/>
    </location>
</feature>
<dbReference type="Proteomes" id="UP000281406">
    <property type="component" value="Unassembled WGS sequence"/>
</dbReference>
<keyword evidence="3" id="KW-1185">Reference proteome</keyword>
<gene>
    <name evidence="2" type="ORF">DPX16_22419</name>
</gene>
<feature type="region of interest" description="Disordered" evidence="1">
    <location>
        <begin position="62"/>
        <end position="95"/>
    </location>
</feature>
<name>A0A3N0YZF2_ANAGA</name>
<evidence type="ECO:0000313" key="3">
    <source>
        <dbReference type="Proteomes" id="UP000281406"/>
    </source>
</evidence>
<evidence type="ECO:0000313" key="2">
    <source>
        <dbReference type="EMBL" id="ROL51323.1"/>
    </source>
</evidence>
<evidence type="ECO:0000256" key="1">
    <source>
        <dbReference type="SAM" id="MobiDB-lite"/>
    </source>
</evidence>
<reference evidence="2 3" key="1">
    <citation type="submission" date="2018-10" db="EMBL/GenBank/DDBJ databases">
        <title>Genome assembly for a Yunnan-Guizhou Plateau 3E fish, Anabarilius grahami (Regan), and its evolutionary and genetic applications.</title>
        <authorList>
            <person name="Jiang W."/>
        </authorList>
    </citation>
    <scope>NUCLEOTIDE SEQUENCE [LARGE SCALE GENOMIC DNA]</scope>
    <source>
        <strain evidence="2">AG-KIZ</strain>
        <tissue evidence="2">Muscle</tissue>
    </source>
</reference>
<organism evidence="2 3">
    <name type="scientific">Anabarilius grahami</name>
    <name type="common">Kanglang fish</name>
    <name type="synonym">Barilius grahami</name>
    <dbReference type="NCBI Taxonomy" id="495550"/>
    <lineage>
        <taxon>Eukaryota</taxon>
        <taxon>Metazoa</taxon>
        <taxon>Chordata</taxon>
        <taxon>Craniata</taxon>
        <taxon>Vertebrata</taxon>
        <taxon>Euteleostomi</taxon>
        <taxon>Actinopterygii</taxon>
        <taxon>Neopterygii</taxon>
        <taxon>Teleostei</taxon>
        <taxon>Ostariophysi</taxon>
        <taxon>Cypriniformes</taxon>
        <taxon>Xenocyprididae</taxon>
        <taxon>Xenocypridinae</taxon>
        <taxon>Xenocypridinae incertae sedis</taxon>
        <taxon>Anabarilius</taxon>
    </lineage>
</organism>
<comment type="caution">
    <text evidence="2">The sequence shown here is derived from an EMBL/GenBank/DDBJ whole genome shotgun (WGS) entry which is preliminary data.</text>
</comment>
<protein>
    <submittedName>
        <fullName evidence="2">Uncharacterized protein</fullName>
    </submittedName>
</protein>
<accession>A0A3N0YZF2</accession>
<dbReference type="AlphaFoldDB" id="A0A3N0YZF2"/>
<dbReference type="EMBL" id="RJVU01018862">
    <property type="protein sequence ID" value="ROL51323.1"/>
    <property type="molecule type" value="Genomic_DNA"/>
</dbReference>
<sequence length="95" mass="10010">MESLRDNRRAGASVGCVAQVFETLGDTKSNHTAGGAFRRLSPPARVEAKEGDQPLAVLSSVITGASSERPHAKRVADRLAANARDPHFTSARKAG</sequence>
<proteinExistence type="predicted"/>